<dbReference type="InterPro" id="IPR014729">
    <property type="entry name" value="Rossmann-like_a/b/a_fold"/>
</dbReference>
<dbReference type="Gene3D" id="1.10.579.10">
    <property type="entry name" value="DNA Cyclobutane Dipyrimidine Photolyase, subunit A, domain 3"/>
    <property type="match status" value="1"/>
</dbReference>
<evidence type="ECO:0000256" key="2">
    <source>
        <dbReference type="ARBA" id="ARBA00022630"/>
    </source>
</evidence>
<dbReference type="SUPFAM" id="SSF52425">
    <property type="entry name" value="Cryptochrome/photolyase, N-terminal domain"/>
    <property type="match status" value="1"/>
</dbReference>
<dbReference type="RefSeq" id="WP_317045587.1">
    <property type="nucleotide sequence ID" value="NZ_FZOK01000005.1"/>
</dbReference>
<reference evidence="9" key="1">
    <citation type="submission" date="2017-06" db="EMBL/GenBank/DDBJ databases">
        <authorList>
            <person name="Varghese N."/>
            <person name="Submissions S."/>
        </authorList>
    </citation>
    <scope>NUCLEOTIDE SEQUENCE [LARGE SCALE GENOMIC DNA]</scope>
    <source>
        <strain evidence="9">5C</strain>
    </source>
</reference>
<evidence type="ECO:0000256" key="6">
    <source>
        <dbReference type="RuleBase" id="RU004182"/>
    </source>
</evidence>
<evidence type="ECO:0000256" key="3">
    <source>
        <dbReference type="ARBA" id="ARBA00022827"/>
    </source>
</evidence>
<dbReference type="Proteomes" id="UP000198480">
    <property type="component" value="Unassembled WGS sequence"/>
</dbReference>
<gene>
    <name evidence="8" type="ORF">SAMN06295967_10525</name>
</gene>
<dbReference type="PANTHER" id="PTHR11455">
    <property type="entry name" value="CRYPTOCHROME"/>
    <property type="match status" value="1"/>
</dbReference>
<dbReference type="GO" id="GO:0006139">
    <property type="term" value="P:nucleobase-containing compound metabolic process"/>
    <property type="evidence" value="ECO:0007669"/>
    <property type="project" value="UniProtKB-ARBA"/>
</dbReference>
<evidence type="ECO:0000313" key="8">
    <source>
        <dbReference type="EMBL" id="SNS19077.1"/>
    </source>
</evidence>
<dbReference type="PANTHER" id="PTHR11455:SF9">
    <property type="entry name" value="CRYPTOCHROME CIRCADIAN CLOCK 5 ISOFORM X1"/>
    <property type="match status" value="1"/>
</dbReference>
<dbReference type="PROSITE" id="PS00394">
    <property type="entry name" value="DNA_PHOTOLYASES_1_1"/>
    <property type="match status" value="1"/>
</dbReference>
<dbReference type="GO" id="GO:0003904">
    <property type="term" value="F:deoxyribodipyrimidine photo-lyase activity"/>
    <property type="evidence" value="ECO:0007669"/>
    <property type="project" value="TreeGrafter"/>
</dbReference>
<comment type="similarity">
    <text evidence="6">Belongs to the DNA photolyase family.</text>
</comment>
<sequence>MKCFQFMQEVNIVWFKRDLRLKDHEPLKKAIEQGLPIVMVYFFEPELIAAPQSDERHWRFVYQSLEDMNERLLLFDTKVHFYFADPVNFFEQVLKYYRVKTVFSHIETGIKVTFDRDLRMRKFFDQHQIFWEEYAQQGVLRRRKNRKNWSQDWYAMMCEKVKDPDMNKGRFYTLPKSFEEELKQSQIPESWVSLNPLMQKGGETTAYKYFESFYADRAKNYNKHISKPELSRKGCSRLSPYLAWGNLSIRQVYQAAEAKKKDGFQKRNLTNFQSRLRWHCHFIQKFEMECRMEKEHVNRGFDLMEKPLDQQKVKAWEEGRTGYPLVDACMRCLKETGYLNFRMRAMVVSFLTHHLFQDWRVGKDFLARQFLDFEPGIHYPQLQMQAGVTGINTVRIYNPVKQSEDHDADGVFIKKWVPELIKLPIAFLHEPWKITAIEQEMMGFRLGQDYPLPIVDLEQSGKFARDQIWKAQKHPAVIKEANRVLHVHTVPNRWP</sequence>
<dbReference type="Pfam" id="PF00875">
    <property type="entry name" value="DNA_photolyase"/>
    <property type="match status" value="1"/>
</dbReference>
<dbReference type="SUPFAM" id="SSF48173">
    <property type="entry name" value="Cryptochrome/photolyase FAD-binding domain"/>
    <property type="match status" value="1"/>
</dbReference>
<proteinExistence type="inferred from homology"/>
<dbReference type="InterPro" id="IPR005101">
    <property type="entry name" value="Cryptochr/Photolyase_FAD-bd"/>
</dbReference>
<evidence type="ECO:0000313" key="9">
    <source>
        <dbReference type="Proteomes" id="UP000198480"/>
    </source>
</evidence>
<dbReference type="PRINTS" id="PR00147">
    <property type="entry name" value="DNAPHOTLYASE"/>
</dbReference>
<keyword evidence="9" id="KW-1185">Reference proteome</keyword>
<dbReference type="InterPro" id="IPR036134">
    <property type="entry name" value="Crypto/Photolyase_FAD-like_sf"/>
</dbReference>
<evidence type="ECO:0000259" key="7">
    <source>
        <dbReference type="PROSITE" id="PS51645"/>
    </source>
</evidence>
<feature type="binding site" evidence="5">
    <location>
        <position position="272"/>
    </location>
    <ligand>
        <name>FAD</name>
        <dbReference type="ChEBI" id="CHEBI:57692"/>
    </ligand>
</feature>
<dbReference type="GO" id="GO:0003677">
    <property type="term" value="F:DNA binding"/>
    <property type="evidence" value="ECO:0007669"/>
    <property type="project" value="TreeGrafter"/>
</dbReference>
<comment type="cofactor">
    <cofactor evidence="5">
        <name>FAD</name>
        <dbReference type="ChEBI" id="CHEBI:57692"/>
    </cofactor>
    <text evidence="5">Binds 1 FAD per subunit.</text>
</comment>
<dbReference type="GO" id="GO:0006950">
    <property type="term" value="P:response to stress"/>
    <property type="evidence" value="ECO:0007669"/>
    <property type="project" value="UniProtKB-ARBA"/>
</dbReference>
<dbReference type="Pfam" id="PF03441">
    <property type="entry name" value="FAD_binding_7"/>
    <property type="match status" value="1"/>
</dbReference>
<dbReference type="AlphaFoldDB" id="A0A239CFW4"/>
<keyword evidence="2 5" id="KW-0285">Flavoprotein</keyword>
<dbReference type="GO" id="GO:0009416">
    <property type="term" value="P:response to light stimulus"/>
    <property type="evidence" value="ECO:0007669"/>
    <property type="project" value="TreeGrafter"/>
</dbReference>
<dbReference type="GO" id="GO:0071949">
    <property type="term" value="F:FAD binding"/>
    <property type="evidence" value="ECO:0007669"/>
    <property type="project" value="TreeGrafter"/>
</dbReference>
<dbReference type="InterPro" id="IPR006050">
    <property type="entry name" value="DNA_photolyase_N"/>
</dbReference>
<organism evidence="8 9">
    <name type="scientific">Belliella buryatensis</name>
    <dbReference type="NCBI Taxonomy" id="1500549"/>
    <lineage>
        <taxon>Bacteria</taxon>
        <taxon>Pseudomonadati</taxon>
        <taxon>Bacteroidota</taxon>
        <taxon>Cytophagia</taxon>
        <taxon>Cytophagales</taxon>
        <taxon>Cyclobacteriaceae</taxon>
        <taxon>Belliella</taxon>
    </lineage>
</organism>
<dbReference type="PROSITE" id="PS51645">
    <property type="entry name" value="PHR_CRY_ALPHA_BETA"/>
    <property type="match status" value="1"/>
</dbReference>
<feature type="domain" description="Photolyase/cryptochrome alpha/beta" evidence="7">
    <location>
        <begin position="9"/>
        <end position="139"/>
    </location>
</feature>
<comment type="cofactor">
    <cofactor evidence="1">
        <name>(6R)-5,10-methylene-5,6,7,8-tetrahydrofolate</name>
        <dbReference type="ChEBI" id="CHEBI:15636"/>
    </cofactor>
</comment>
<dbReference type="InterPro" id="IPR018394">
    <property type="entry name" value="DNA_photolyase_1_CS_C"/>
</dbReference>
<dbReference type="EMBL" id="FZOK01000005">
    <property type="protein sequence ID" value="SNS19077.1"/>
    <property type="molecule type" value="Genomic_DNA"/>
</dbReference>
<evidence type="ECO:0000256" key="5">
    <source>
        <dbReference type="PIRSR" id="PIRSR602081-1"/>
    </source>
</evidence>
<dbReference type="InterPro" id="IPR002081">
    <property type="entry name" value="Cryptochrome/DNA_photolyase_1"/>
</dbReference>
<dbReference type="Gene3D" id="3.40.50.620">
    <property type="entry name" value="HUPs"/>
    <property type="match status" value="1"/>
</dbReference>
<accession>A0A239CFW4</accession>
<feature type="binding site" evidence="5">
    <location>
        <position position="221"/>
    </location>
    <ligand>
        <name>FAD</name>
        <dbReference type="ChEBI" id="CHEBI:57692"/>
    </ligand>
</feature>
<keyword evidence="3 5" id="KW-0274">FAD</keyword>
<name>A0A239CFW4_9BACT</name>
<dbReference type="Gene3D" id="1.25.40.80">
    <property type="match status" value="1"/>
</dbReference>
<evidence type="ECO:0000256" key="4">
    <source>
        <dbReference type="ARBA" id="ARBA00022991"/>
    </source>
</evidence>
<dbReference type="InterPro" id="IPR036155">
    <property type="entry name" value="Crypto/Photolyase_N_sf"/>
</dbReference>
<evidence type="ECO:0000256" key="1">
    <source>
        <dbReference type="ARBA" id="ARBA00001932"/>
    </source>
</evidence>
<protein>
    <submittedName>
        <fullName evidence="8">Deoxyribodipyrimidine photo-lyase family protein (Cryptochrome)</fullName>
    </submittedName>
</protein>
<keyword evidence="8" id="KW-0456">Lyase</keyword>
<keyword evidence="4 6" id="KW-0157">Chromophore</keyword>